<gene>
    <name evidence="2" type="ORF">ABMA28_011063</name>
</gene>
<evidence type="ECO:0008006" key="4">
    <source>
        <dbReference type="Google" id="ProtNLM"/>
    </source>
</evidence>
<dbReference type="EMBL" id="JBEDNZ010000028">
    <property type="protein sequence ID" value="KAL0809526.1"/>
    <property type="molecule type" value="Genomic_DNA"/>
</dbReference>
<evidence type="ECO:0000256" key="1">
    <source>
        <dbReference type="SAM" id="Phobius"/>
    </source>
</evidence>
<reference evidence="2 3" key="1">
    <citation type="submission" date="2024-06" db="EMBL/GenBank/DDBJ databases">
        <title>A chromosome-level genome assembly of beet webworm, Loxostege sticticalis.</title>
        <authorList>
            <person name="Zhang Y."/>
        </authorList>
    </citation>
    <scope>NUCLEOTIDE SEQUENCE [LARGE SCALE GENOMIC DNA]</scope>
    <source>
        <strain evidence="2">AQ028</strain>
        <tissue evidence="2">Male pupae</tissue>
    </source>
</reference>
<proteinExistence type="predicted"/>
<evidence type="ECO:0000313" key="2">
    <source>
        <dbReference type="EMBL" id="KAL0809526.1"/>
    </source>
</evidence>
<feature type="transmembrane region" description="Helical" evidence="1">
    <location>
        <begin position="134"/>
        <end position="157"/>
    </location>
</feature>
<keyword evidence="1" id="KW-0812">Transmembrane</keyword>
<sequence length="238" mass="27150">MNMSVCIGLGVLYVFKYIWETSPLKSLSDKNNESKKEDPGFIMALGDSLDLKLGEYANVFTQWLAKFNDEHFGNSELGKFFHYNEIKPKLEDTGMQGRNMKKMSMMLIPLIFHVGASSTWMLVTTLLAAKSVAIGIALLVFKIAVSSAKVASFFTLLKTKSHHPHYEWTPHYEHHGHKRSLSEIEHIPTYIEHPHDDHSSYTPEWTPHEKSYKHAVDPYTEYGAESKTVEKAYGKKVV</sequence>
<evidence type="ECO:0000313" key="3">
    <source>
        <dbReference type="Proteomes" id="UP001549921"/>
    </source>
</evidence>
<feature type="transmembrane region" description="Helical" evidence="1">
    <location>
        <begin position="105"/>
        <end position="128"/>
    </location>
</feature>
<protein>
    <recommendedName>
        <fullName evidence="4">Osiris 18</fullName>
    </recommendedName>
</protein>
<name>A0ABD0S775_LOXSC</name>
<comment type="caution">
    <text evidence="2">The sequence shown here is derived from an EMBL/GenBank/DDBJ whole genome shotgun (WGS) entry which is preliminary data.</text>
</comment>
<keyword evidence="1" id="KW-1133">Transmembrane helix</keyword>
<keyword evidence="1" id="KW-0472">Membrane</keyword>
<dbReference type="AlphaFoldDB" id="A0ABD0S775"/>
<dbReference type="Proteomes" id="UP001549921">
    <property type="component" value="Unassembled WGS sequence"/>
</dbReference>
<organism evidence="2 3">
    <name type="scientific">Loxostege sticticalis</name>
    <name type="common">Beet webworm moth</name>
    <dbReference type="NCBI Taxonomy" id="481309"/>
    <lineage>
        <taxon>Eukaryota</taxon>
        <taxon>Metazoa</taxon>
        <taxon>Ecdysozoa</taxon>
        <taxon>Arthropoda</taxon>
        <taxon>Hexapoda</taxon>
        <taxon>Insecta</taxon>
        <taxon>Pterygota</taxon>
        <taxon>Neoptera</taxon>
        <taxon>Endopterygota</taxon>
        <taxon>Lepidoptera</taxon>
        <taxon>Glossata</taxon>
        <taxon>Ditrysia</taxon>
        <taxon>Pyraloidea</taxon>
        <taxon>Crambidae</taxon>
        <taxon>Pyraustinae</taxon>
        <taxon>Loxostege</taxon>
    </lineage>
</organism>
<accession>A0ABD0S775</accession>